<evidence type="ECO:0000313" key="2">
    <source>
        <dbReference type="Proteomes" id="UP000182235"/>
    </source>
</evidence>
<reference evidence="1 2" key="1">
    <citation type="submission" date="2015-07" db="EMBL/GenBank/DDBJ databases">
        <title>Emmonsia species relationships and genome sequence.</title>
        <authorList>
            <consortium name="The Broad Institute Genomics Platform"/>
            <person name="Cuomo C.A."/>
            <person name="Munoz J.F."/>
            <person name="Imamovic A."/>
            <person name="Priest M.E."/>
            <person name="Young S."/>
            <person name="Clay O.K."/>
            <person name="McEwen J.G."/>
        </authorList>
    </citation>
    <scope>NUCLEOTIDE SEQUENCE [LARGE SCALE GENOMIC DNA]</scope>
    <source>
        <strain evidence="1 2">UAMH 9510</strain>
    </source>
</reference>
<organism evidence="1 2">
    <name type="scientific">Emergomyces pasteurianus Ep9510</name>
    <dbReference type="NCBI Taxonomy" id="1447872"/>
    <lineage>
        <taxon>Eukaryota</taxon>
        <taxon>Fungi</taxon>
        <taxon>Dikarya</taxon>
        <taxon>Ascomycota</taxon>
        <taxon>Pezizomycotina</taxon>
        <taxon>Eurotiomycetes</taxon>
        <taxon>Eurotiomycetidae</taxon>
        <taxon>Onygenales</taxon>
        <taxon>Ajellomycetaceae</taxon>
        <taxon>Emergomyces</taxon>
    </lineage>
</organism>
<dbReference type="Proteomes" id="UP000182235">
    <property type="component" value="Unassembled WGS sequence"/>
</dbReference>
<comment type="caution">
    <text evidence="1">The sequence shown here is derived from an EMBL/GenBank/DDBJ whole genome shotgun (WGS) entry which is preliminary data.</text>
</comment>
<evidence type="ECO:0000313" key="1">
    <source>
        <dbReference type="EMBL" id="OJD14230.1"/>
    </source>
</evidence>
<name>A0A1J9PDX5_9EURO</name>
<sequence length="343" mass="38397">MRSRQAGPIAVDTENPFETVIVECAKLMIRQLPQARIRALYTNHRTSRNSRERAVILDSTFPGWSLDTTLAKLDGPARDPNFVDPRNCLALWARPPPPVRRLVDVIQSRLHDVAPSKWFMPPERLHLTVLDMANSLTEAEMGEMLSSICPGISDVVNYSSKHLSSLIKPMVSYDVAGLALSFVPAAGEANTHQGEIDRADGHLDHHSHSYTYHHLRRDIFSLVNGLGAKVAPRYIVPSAHITIARFTSQDGFVCRNGDGNSSGGCDRNRRSLDTKRIRQFISEIDSINEWLEREYWPRQEGSVSARGNWVVGEGGNGLECRKGRIWYGGRESIVIEEGLRHAN</sequence>
<dbReference type="VEuPathDB" id="FungiDB:AJ78_05416"/>
<proteinExistence type="predicted"/>
<dbReference type="AlphaFoldDB" id="A0A1J9PDX5"/>
<dbReference type="OrthoDB" id="2967263at2759"/>
<dbReference type="SUPFAM" id="SSF55144">
    <property type="entry name" value="LigT-like"/>
    <property type="match status" value="1"/>
</dbReference>
<dbReference type="EMBL" id="LGRN01000234">
    <property type="protein sequence ID" value="OJD14230.1"/>
    <property type="molecule type" value="Genomic_DNA"/>
</dbReference>
<keyword evidence="2" id="KW-1185">Reference proteome</keyword>
<dbReference type="STRING" id="1447872.A0A1J9PDX5"/>
<dbReference type="InterPro" id="IPR009097">
    <property type="entry name" value="Cyclic_Pdiesterase"/>
</dbReference>
<gene>
    <name evidence="1" type="ORF">AJ78_05416</name>
</gene>
<protein>
    <submittedName>
        <fullName evidence="1">Uncharacterized protein</fullName>
    </submittedName>
</protein>
<accession>A0A1J9PDX5</accession>